<protein>
    <submittedName>
        <fullName evidence="2">Uncharacterized protein</fullName>
    </submittedName>
</protein>
<keyword evidence="3" id="KW-1185">Reference proteome</keyword>
<reference evidence="2 3" key="1">
    <citation type="submission" date="2017-01" db="EMBL/GenBank/DDBJ databases">
        <authorList>
            <person name="Mah S.A."/>
            <person name="Swanson W.J."/>
            <person name="Moy G.W."/>
            <person name="Vacquier V.D."/>
        </authorList>
    </citation>
    <scope>NUCLEOTIDE SEQUENCE [LARGE SCALE GENOMIC DNA]</scope>
    <source>
        <strain evidence="2 3">GSMNP</strain>
    </source>
</reference>
<gene>
    <name evidence="2" type="ORF">AYI70_g6290</name>
    <name evidence="1" type="ORF">AYI70_g8635</name>
</gene>
<organism evidence="2 3">
    <name type="scientific">Smittium culicis</name>
    <dbReference type="NCBI Taxonomy" id="133412"/>
    <lineage>
        <taxon>Eukaryota</taxon>
        <taxon>Fungi</taxon>
        <taxon>Fungi incertae sedis</taxon>
        <taxon>Zoopagomycota</taxon>
        <taxon>Kickxellomycotina</taxon>
        <taxon>Harpellomycetes</taxon>
        <taxon>Harpellales</taxon>
        <taxon>Legeriomycetaceae</taxon>
        <taxon>Smittium</taxon>
    </lineage>
</organism>
<evidence type="ECO:0000313" key="1">
    <source>
        <dbReference type="EMBL" id="OMJ13235.1"/>
    </source>
</evidence>
<comment type="caution">
    <text evidence="2">The sequence shown here is derived from an EMBL/GenBank/DDBJ whole genome shotgun (WGS) entry which is preliminary data.</text>
</comment>
<dbReference type="AlphaFoldDB" id="A0A1R1XQR2"/>
<dbReference type="OrthoDB" id="5748682at2759"/>
<accession>A0A1R1XQR2</accession>
<sequence>MSWFAAFSASSSCLSDSGSGSAMPMTCSASLPQLFATGCISDVSSGSAFVSTATPPEISACTLVTLGDILIAPLATYCGLRLLDPLALRLVPDPLVKLTSVFVRLNTAFGGSFQCPFALVFDALKFKYFSPLTASPLSLCVSPESACLIDGGLDVGGRVGAVGGCGLGCG</sequence>
<dbReference type="EMBL" id="LSSN01003573">
    <property type="protein sequence ID" value="OMJ13235.1"/>
    <property type="molecule type" value="Genomic_DNA"/>
</dbReference>
<evidence type="ECO:0000313" key="2">
    <source>
        <dbReference type="EMBL" id="OMJ16934.1"/>
    </source>
</evidence>
<evidence type="ECO:0000313" key="3">
    <source>
        <dbReference type="Proteomes" id="UP000187283"/>
    </source>
</evidence>
<dbReference type="EMBL" id="LSSN01002187">
    <property type="protein sequence ID" value="OMJ16934.1"/>
    <property type="molecule type" value="Genomic_DNA"/>
</dbReference>
<dbReference type="Proteomes" id="UP000187283">
    <property type="component" value="Unassembled WGS sequence"/>
</dbReference>
<proteinExistence type="predicted"/>
<name>A0A1R1XQR2_9FUNG</name>